<dbReference type="AlphaFoldDB" id="F4RBM1"/>
<dbReference type="InParanoid" id="F4RBM1"/>
<dbReference type="HOGENOM" id="CLU_056407_3_0_1"/>
<feature type="region of interest" description="Disordered" evidence="1">
    <location>
        <begin position="1"/>
        <end position="49"/>
    </location>
</feature>
<dbReference type="RefSeq" id="XP_007406425.1">
    <property type="nucleotide sequence ID" value="XM_007406363.1"/>
</dbReference>
<dbReference type="KEGG" id="mlr:MELLADRAFT_94493"/>
<proteinExistence type="predicted"/>
<accession>F4RBM1</accession>
<dbReference type="Proteomes" id="UP000001072">
    <property type="component" value="Unassembled WGS sequence"/>
</dbReference>
<organism evidence="3">
    <name type="scientific">Melampsora larici-populina (strain 98AG31 / pathotype 3-4-7)</name>
    <name type="common">Poplar leaf rust fungus</name>
    <dbReference type="NCBI Taxonomy" id="747676"/>
    <lineage>
        <taxon>Eukaryota</taxon>
        <taxon>Fungi</taxon>
        <taxon>Dikarya</taxon>
        <taxon>Basidiomycota</taxon>
        <taxon>Pucciniomycotina</taxon>
        <taxon>Pucciniomycetes</taxon>
        <taxon>Pucciniales</taxon>
        <taxon>Melampsoraceae</taxon>
        <taxon>Melampsora</taxon>
    </lineage>
</organism>
<feature type="compositionally biased region" description="Polar residues" evidence="1">
    <location>
        <begin position="10"/>
        <end position="20"/>
    </location>
</feature>
<evidence type="ECO:0000313" key="3">
    <source>
        <dbReference type="Proteomes" id="UP000001072"/>
    </source>
</evidence>
<dbReference type="EMBL" id="GL883095">
    <property type="protein sequence ID" value="EGG10124.1"/>
    <property type="molecule type" value="Genomic_DNA"/>
</dbReference>
<protein>
    <submittedName>
        <fullName evidence="2">Uncharacterized protein</fullName>
    </submittedName>
</protein>
<evidence type="ECO:0000313" key="2">
    <source>
        <dbReference type="EMBL" id="EGG10124.1"/>
    </source>
</evidence>
<evidence type="ECO:0000256" key="1">
    <source>
        <dbReference type="SAM" id="MobiDB-lite"/>
    </source>
</evidence>
<dbReference type="VEuPathDB" id="FungiDB:MELLADRAFT_94493"/>
<dbReference type="GeneID" id="18936902"/>
<keyword evidence="3" id="KW-1185">Reference proteome</keyword>
<reference evidence="3" key="1">
    <citation type="journal article" date="2011" name="Proc. Natl. Acad. Sci. U.S.A.">
        <title>Obligate biotrophy features unraveled by the genomic analysis of rust fungi.</title>
        <authorList>
            <person name="Duplessis S."/>
            <person name="Cuomo C.A."/>
            <person name="Lin Y.-C."/>
            <person name="Aerts A."/>
            <person name="Tisserant E."/>
            <person name="Veneault-Fourrey C."/>
            <person name="Joly D.L."/>
            <person name="Hacquard S."/>
            <person name="Amselem J."/>
            <person name="Cantarel B.L."/>
            <person name="Chiu R."/>
            <person name="Coutinho P.M."/>
            <person name="Feau N."/>
            <person name="Field M."/>
            <person name="Frey P."/>
            <person name="Gelhaye E."/>
            <person name="Goldberg J."/>
            <person name="Grabherr M.G."/>
            <person name="Kodira C.D."/>
            <person name="Kohler A."/>
            <person name="Kuees U."/>
            <person name="Lindquist E.A."/>
            <person name="Lucas S.M."/>
            <person name="Mago R."/>
            <person name="Mauceli E."/>
            <person name="Morin E."/>
            <person name="Murat C."/>
            <person name="Pangilinan J.L."/>
            <person name="Park R."/>
            <person name="Pearson M."/>
            <person name="Quesneville H."/>
            <person name="Rouhier N."/>
            <person name="Sakthikumar S."/>
            <person name="Salamov A.A."/>
            <person name="Schmutz J."/>
            <person name="Selles B."/>
            <person name="Shapiro H."/>
            <person name="Tanguay P."/>
            <person name="Tuskan G.A."/>
            <person name="Henrissat B."/>
            <person name="Van de Peer Y."/>
            <person name="Rouze P."/>
            <person name="Ellis J.G."/>
            <person name="Dodds P.N."/>
            <person name="Schein J.E."/>
            <person name="Zhong S."/>
            <person name="Hamelin R.C."/>
            <person name="Grigoriev I.V."/>
            <person name="Szabo L.J."/>
            <person name="Martin F."/>
        </authorList>
    </citation>
    <scope>NUCLEOTIDE SEQUENCE [LARGE SCALE GENOMIC DNA]</scope>
    <source>
        <strain evidence="3">98AG31 / pathotype 3-4-7</strain>
    </source>
</reference>
<feature type="compositionally biased region" description="Pro residues" evidence="1">
    <location>
        <begin position="27"/>
        <end position="44"/>
    </location>
</feature>
<gene>
    <name evidence="2" type="ORF">MELLADRAFT_94493</name>
</gene>
<sequence>MAGKTKKKTPGNSPVNQGTSHDSKPAPGLPPMLGPDQPPPPPPHESSIKVSGELSNKIYYKIQSMTSDMRVFLQHDFESKWELIKCYDYYRILLHFHPATKSRPNHKKLLLYNAFKDKVYPILKPYMLPPPPIPMQTESAARRDFNPLSRRVKKEQLSTVILDSRPITVIPAGADIRGLLYLYREHVDKDLNIPGDSEFIRTPSVVPRDLVKDLVMEELRMTLQERAPHVFIHSVPMSHTVLANLYIMFVLGEPVEPESLIEWHRVYVHKSADTI</sequence>
<name>F4RBM1_MELLP</name>